<organism evidence="2">
    <name type="scientific">Ananas comosus var. bracteatus</name>
    <name type="common">red pineapple</name>
    <dbReference type="NCBI Taxonomy" id="296719"/>
    <lineage>
        <taxon>Eukaryota</taxon>
        <taxon>Viridiplantae</taxon>
        <taxon>Streptophyta</taxon>
        <taxon>Embryophyta</taxon>
        <taxon>Tracheophyta</taxon>
        <taxon>Spermatophyta</taxon>
        <taxon>Magnoliopsida</taxon>
        <taxon>Liliopsida</taxon>
        <taxon>Poales</taxon>
        <taxon>Bromeliaceae</taxon>
        <taxon>Bromelioideae</taxon>
        <taxon>Ananas</taxon>
    </lineage>
</organism>
<name>A0A6V7NW72_ANACO</name>
<reference evidence="2" key="1">
    <citation type="submission" date="2020-07" db="EMBL/GenBank/DDBJ databases">
        <authorList>
            <person name="Lin J."/>
        </authorList>
    </citation>
    <scope>NUCLEOTIDE SEQUENCE</scope>
</reference>
<feature type="compositionally biased region" description="Acidic residues" evidence="1">
    <location>
        <begin position="40"/>
        <end position="51"/>
    </location>
</feature>
<proteinExistence type="predicted"/>
<feature type="region of interest" description="Disordered" evidence="1">
    <location>
        <begin position="29"/>
        <end position="71"/>
    </location>
</feature>
<sequence>MLENLILYELDFVTIEGLYDPSTLSPPHFSSLNPLYTLDREEEEEGEEEEGGKEKRFGATSGLGASSPPSHLPWCLKAWTWSLQRGRSSPLELGLELLRRFTFEARLIGLEPSLAWIGRAQALFWSFGRDFYS</sequence>
<dbReference type="AlphaFoldDB" id="A0A6V7NW72"/>
<evidence type="ECO:0000256" key="1">
    <source>
        <dbReference type="SAM" id="MobiDB-lite"/>
    </source>
</evidence>
<dbReference type="EMBL" id="LR862142">
    <property type="protein sequence ID" value="CAD1822839.1"/>
    <property type="molecule type" value="Genomic_DNA"/>
</dbReference>
<gene>
    <name evidence="2" type="ORF">CB5_LOCUS6050</name>
</gene>
<accession>A0A6V7NW72</accession>
<evidence type="ECO:0000313" key="2">
    <source>
        <dbReference type="EMBL" id="CAD1822839.1"/>
    </source>
</evidence>
<protein>
    <submittedName>
        <fullName evidence="2">Uncharacterized protein</fullName>
    </submittedName>
</protein>